<dbReference type="Gene3D" id="2.30.40.10">
    <property type="entry name" value="Urease, subunit C, domain 1"/>
    <property type="match status" value="1"/>
</dbReference>
<evidence type="ECO:0000313" key="3">
    <source>
        <dbReference type="EMBL" id="OOQ83936.1"/>
    </source>
</evidence>
<dbReference type="CDD" id="cd01298">
    <property type="entry name" value="ATZ_TRZ_like"/>
    <property type="match status" value="1"/>
</dbReference>
<dbReference type="InterPro" id="IPR011059">
    <property type="entry name" value="Metal-dep_hydrolase_composite"/>
</dbReference>
<dbReference type="PANTHER" id="PTHR43794">
    <property type="entry name" value="AMINOHYDROLASE SSNA-RELATED"/>
    <property type="match status" value="1"/>
</dbReference>
<feature type="domain" description="Amidohydrolase-related" evidence="2">
    <location>
        <begin position="65"/>
        <end position="465"/>
    </location>
</feature>
<dbReference type="InterPro" id="IPR032466">
    <property type="entry name" value="Metal_Hydrolase"/>
</dbReference>
<dbReference type="GO" id="GO:0016810">
    <property type="term" value="F:hydrolase activity, acting on carbon-nitrogen (but not peptide) bonds"/>
    <property type="evidence" value="ECO:0007669"/>
    <property type="project" value="InterPro"/>
</dbReference>
<dbReference type="AlphaFoldDB" id="A0A1S9REX7"/>
<evidence type="ECO:0000313" key="4">
    <source>
        <dbReference type="Proteomes" id="UP000190744"/>
    </source>
</evidence>
<dbReference type="Gene3D" id="3.20.20.140">
    <property type="entry name" value="Metal-dependent hydrolases"/>
    <property type="match status" value="1"/>
</dbReference>
<dbReference type="Pfam" id="PF01979">
    <property type="entry name" value="Amidohydro_1"/>
    <property type="match status" value="1"/>
</dbReference>
<evidence type="ECO:0000256" key="1">
    <source>
        <dbReference type="ARBA" id="ARBA00022801"/>
    </source>
</evidence>
<dbReference type="InterPro" id="IPR006680">
    <property type="entry name" value="Amidohydro-rel"/>
</dbReference>
<dbReference type="EMBL" id="LJBN01000188">
    <property type="protein sequence ID" value="OOQ83936.1"/>
    <property type="molecule type" value="Genomic_DNA"/>
</dbReference>
<dbReference type="SUPFAM" id="SSF51556">
    <property type="entry name" value="Metallo-dependent hydrolases"/>
    <property type="match status" value="1"/>
</dbReference>
<sequence length="519" mass="55961">MSTTTAITGCKLFERATIITVNERREVIRQGYIRTDNDRITAVGKCPYLGELPSDAERIDCDGKIIIPGLINTHAHLVQSLLRGLAEDLPLHNWLCDAIWPLEASFQGDDGVRAARLTMAEMLKTGTTCFLDPMLTYRAGFDAICEVAGEMGIRGCLCTNQGILPRQGKLVKFTETNRQLSITDPRDQDLLAMSIPELLKAHETHNDSHEGRVHVWAASGTPRGTAISHYLELGETCAKHGISATMHCAEAPRDREIYRDTYQCSAMEFIRDAKLCGQKTPSAQGSDQLSHRLVLAHMVNLDDHIDIPLLASTHTSVAHNPSSNLKLASGVAPVPAMLSASSPVNVSLGTDGAPCSNHYDMFQEMHLAAILHKGVHHDGSLIPAETALEMATINGAKALGLETDIGSLEAGKKADFVVVDPYGAGGLGAVPWSSGSSRNVVSPVTTVVHGCTGRDVDMTVVNGVVLVREGKLVRGGRAEEMNIIHMAQEAVEGLLQRCNTGRDQGQEIGGKLMAPWTYI</sequence>
<organism evidence="3 4">
    <name type="scientific">Penicillium brasilianum</name>
    <dbReference type="NCBI Taxonomy" id="104259"/>
    <lineage>
        <taxon>Eukaryota</taxon>
        <taxon>Fungi</taxon>
        <taxon>Dikarya</taxon>
        <taxon>Ascomycota</taxon>
        <taxon>Pezizomycotina</taxon>
        <taxon>Eurotiomycetes</taxon>
        <taxon>Eurotiomycetidae</taxon>
        <taxon>Eurotiales</taxon>
        <taxon>Aspergillaceae</taxon>
        <taxon>Penicillium</taxon>
    </lineage>
</organism>
<comment type="caution">
    <text evidence="3">The sequence shown here is derived from an EMBL/GenBank/DDBJ whole genome shotgun (WGS) entry which is preliminary data.</text>
</comment>
<dbReference type="InterPro" id="IPR050287">
    <property type="entry name" value="MTA/SAH_deaminase"/>
</dbReference>
<dbReference type="PANTHER" id="PTHR43794:SF11">
    <property type="entry name" value="AMIDOHYDROLASE-RELATED DOMAIN-CONTAINING PROTEIN"/>
    <property type="match status" value="1"/>
</dbReference>
<accession>A0A1S9REX7</accession>
<proteinExistence type="predicted"/>
<evidence type="ECO:0000259" key="2">
    <source>
        <dbReference type="Pfam" id="PF01979"/>
    </source>
</evidence>
<reference evidence="4" key="1">
    <citation type="submission" date="2015-09" db="EMBL/GenBank/DDBJ databases">
        <authorList>
            <person name="Fill T.P."/>
            <person name="Baretta J.F."/>
            <person name="de Almeida L.G."/>
            <person name="Rocha M."/>
            <person name="de Souza D.H."/>
            <person name="Malavazi I."/>
            <person name="Cerdeira L.T."/>
            <person name="Hong H."/>
            <person name="Samborskyy M."/>
            <person name="de Vasconcelos A.T."/>
            <person name="Leadlay P."/>
            <person name="Rodrigues-Filho E."/>
        </authorList>
    </citation>
    <scope>NUCLEOTIDE SEQUENCE [LARGE SCALE GENOMIC DNA]</scope>
    <source>
        <strain evidence="4">LaBioMMi 136</strain>
    </source>
</reference>
<gene>
    <name evidence="3" type="ORF">PEBR_32530</name>
</gene>
<keyword evidence="1" id="KW-0378">Hydrolase</keyword>
<dbReference type="SUPFAM" id="SSF51338">
    <property type="entry name" value="Composite domain of metallo-dependent hydrolases"/>
    <property type="match status" value="1"/>
</dbReference>
<dbReference type="Proteomes" id="UP000190744">
    <property type="component" value="Unassembled WGS sequence"/>
</dbReference>
<name>A0A1S9REX7_PENBI</name>
<protein>
    <submittedName>
        <fullName evidence="3">Putative guanine deaminase</fullName>
    </submittedName>
</protein>